<gene>
    <name evidence="2" type="ORF">MPC4_180034</name>
</gene>
<protein>
    <recommendedName>
        <fullName evidence="1">Protein NO VEIN C-terminal domain-containing protein</fullName>
    </recommendedName>
</protein>
<evidence type="ECO:0000313" key="2">
    <source>
        <dbReference type="EMBL" id="VTZ49628.1"/>
    </source>
</evidence>
<evidence type="ECO:0000259" key="1">
    <source>
        <dbReference type="Pfam" id="PF13020"/>
    </source>
</evidence>
<comment type="caution">
    <text evidence="2">The sequence shown here is derived from an EMBL/GenBank/DDBJ whole genome shotgun (WGS) entry which is preliminary data.</text>
</comment>
<dbReference type="AlphaFoldDB" id="A0A8B6M464"/>
<dbReference type="RefSeq" id="WP_174511912.1">
    <property type="nucleotide sequence ID" value="NZ_CABFMQ020000074.1"/>
</dbReference>
<dbReference type="Proteomes" id="UP000485880">
    <property type="component" value="Unassembled WGS sequence"/>
</dbReference>
<keyword evidence="3" id="KW-1185">Reference proteome</keyword>
<accession>A0A8B6M464</accession>
<name>A0A8B6M464_METTU</name>
<reference evidence="2 3" key="1">
    <citation type="submission" date="2019-05" db="EMBL/GenBank/DDBJ databases">
        <authorList>
            <person name="Farhan Ul Haque M."/>
        </authorList>
    </citation>
    <scope>NUCLEOTIDE SEQUENCE [LARGE SCALE GENOMIC DNA]</scope>
    <source>
        <strain evidence="2">2</strain>
    </source>
</reference>
<organism evidence="2 3">
    <name type="scientific">Methylocella tundrae</name>
    <dbReference type="NCBI Taxonomy" id="227605"/>
    <lineage>
        <taxon>Bacteria</taxon>
        <taxon>Pseudomonadati</taxon>
        <taxon>Pseudomonadota</taxon>
        <taxon>Alphaproteobacteria</taxon>
        <taxon>Hyphomicrobiales</taxon>
        <taxon>Beijerinckiaceae</taxon>
        <taxon>Methylocella</taxon>
    </lineage>
</organism>
<dbReference type="InterPro" id="IPR024975">
    <property type="entry name" value="NOV_C"/>
</dbReference>
<feature type="domain" description="Protein NO VEIN C-terminal" evidence="1">
    <location>
        <begin position="217"/>
        <end position="295"/>
    </location>
</feature>
<sequence>MSVVFARIGWMEYYSGIKNERPVGGGEYNVDQIGSEAYNFFPMSGRLLGYFRGPGPDGQVNLDRVDCNNPNNEYVDHALIIFVATQPHTGGQWIVGWYSDAKLFRESIPRPFSDISYNCQTKIENSVLLPSAQRTHRVPGAEQNGGMGTANVRYTLQPGGAPDPAMGQGWMARAIDYVNNYAGANAVASGATLEDAAEETALGRQGFRTTPAQRRAIERHAMAIAKSYYKESGYTVDDTSDSNPYDLECSRNDEAPLRVEVKGTCLNGASIILTRNEVLHAKTFANMHLFIVYSVALKGDEAFGGDTFVVENWRPEEENLSPISYTYRVP</sequence>
<evidence type="ECO:0000313" key="3">
    <source>
        <dbReference type="Proteomes" id="UP000485880"/>
    </source>
</evidence>
<proteinExistence type="predicted"/>
<dbReference type="EMBL" id="CABFMQ020000074">
    <property type="protein sequence ID" value="VTZ49628.1"/>
    <property type="molecule type" value="Genomic_DNA"/>
</dbReference>
<dbReference type="Pfam" id="PF13020">
    <property type="entry name" value="NOV_C"/>
    <property type="match status" value="1"/>
</dbReference>